<gene>
    <name evidence="1" type="ORF">SAMN04487908_12537</name>
</gene>
<dbReference type="EMBL" id="FQYV01000025">
    <property type="protein sequence ID" value="SHJ77849.1"/>
    <property type="molecule type" value="Genomic_DNA"/>
</dbReference>
<name>A0A1M6M336_9FLAO</name>
<proteinExistence type="predicted"/>
<evidence type="ECO:0000313" key="1">
    <source>
        <dbReference type="EMBL" id="SHJ77849.1"/>
    </source>
</evidence>
<accession>A0A1M6M336</accession>
<dbReference type="STRING" id="797419.SAMN05216556_12423"/>
<keyword evidence="2" id="KW-1185">Reference proteome</keyword>
<dbReference type="Proteomes" id="UP000184172">
    <property type="component" value="Unassembled WGS sequence"/>
</dbReference>
<sequence length="59" mass="6585">MGSSSYITNLAGEINEHTCPELGRRVEYLPFGEIEERDSTSPIKNIKVELNASRGAFEQ</sequence>
<organism evidence="1 2">
    <name type="scientific">Aequorivita viscosa</name>
    <dbReference type="NCBI Taxonomy" id="797419"/>
    <lineage>
        <taxon>Bacteria</taxon>
        <taxon>Pseudomonadati</taxon>
        <taxon>Bacteroidota</taxon>
        <taxon>Flavobacteriia</taxon>
        <taxon>Flavobacteriales</taxon>
        <taxon>Flavobacteriaceae</taxon>
        <taxon>Aequorivita</taxon>
    </lineage>
</organism>
<protein>
    <submittedName>
        <fullName evidence="1">Uncharacterized protein</fullName>
    </submittedName>
</protein>
<reference evidence="2" key="1">
    <citation type="submission" date="2016-11" db="EMBL/GenBank/DDBJ databases">
        <authorList>
            <person name="Varghese N."/>
            <person name="Submissions S."/>
        </authorList>
    </citation>
    <scope>NUCLEOTIDE SEQUENCE [LARGE SCALE GENOMIC DNA]</scope>
    <source>
        <strain evidence="2">DSM 26349</strain>
    </source>
</reference>
<dbReference type="AlphaFoldDB" id="A0A1M6M336"/>
<evidence type="ECO:0000313" key="2">
    <source>
        <dbReference type="Proteomes" id="UP000184172"/>
    </source>
</evidence>